<dbReference type="EMBL" id="RCHS01002737">
    <property type="protein sequence ID" value="RMX45996.1"/>
    <property type="molecule type" value="Genomic_DNA"/>
</dbReference>
<keyword evidence="5" id="KW-1185">Reference proteome</keyword>
<feature type="compositionally biased region" description="Acidic residues" evidence="3">
    <location>
        <begin position="90"/>
        <end position="101"/>
    </location>
</feature>
<dbReference type="Proteomes" id="UP000275408">
    <property type="component" value="Unassembled WGS sequence"/>
</dbReference>
<proteinExistence type="inferred from homology"/>
<name>A0A3M6TX95_POCDA</name>
<evidence type="ECO:0000256" key="1">
    <source>
        <dbReference type="ARBA" id="ARBA00008942"/>
    </source>
</evidence>
<dbReference type="AlphaFoldDB" id="A0A3M6TX95"/>
<reference evidence="4 5" key="1">
    <citation type="journal article" date="2018" name="Sci. Rep.">
        <title>Comparative analysis of the Pocillopora damicornis genome highlights role of immune system in coral evolution.</title>
        <authorList>
            <person name="Cunning R."/>
            <person name="Bay R.A."/>
            <person name="Gillette P."/>
            <person name="Baker A.C."/>
            <person name="Traylor-Knowles N."/>
        </authorList>
    </citation>
    <scope>NUCLEOTIDE SEQUENCE [LARGE SCALE GENOMIC DNA]</scope>
    <source>
        <strain evidence="4">RSMAS</strain>
        <tissue evidence="4">Whole animal</tissue>
    </source>
</reference>
<dbReference type="InterPro" id="IPR017245">
    <property type="entry name" value="BLOC-1_complex_su-3"/>
</dbReference>
<dbReference type="OrthoDB" id="5984572at2759"/>
<feature type="compositionally biased region" description="Polar residues" evidence="3">
    <location>
        <begin position="1"/>
        <end position="21"/>
    </location>
</feature>
<accession>A0A3M6TX95</accession>
<dbReference type="GO" id="GO:0031083">
    <property type="term" value="C:BLOC-1 complex"/>
    <property type="evidence" value="ECO:0007669"/>
    <property type="project" value="TreeGrafter"/>
</dbReference>
<evidence type="ECO:0000313" key="4">
    <source>
        <dbReference type="EMBL" id="RMX45996.1"/>
    </source>
</evidence>
<protein>
    <recommendedName>
        <fullName evidence="2">Biogenesis of lysosome-related organelles complex 1 subunit 3</fullName>
    </recommendedName>
</protein>
<dbReference type="STRING" id="46731.A0A3M6TX95"/>
<evidence type="ECO:0000313" key="5">
    <source>
        <dbReference type="Proteomes" id="UP000275408"/>
    </source>
</evidence>
<dbReference type="PANTHER" id="PTHR31974:SF2">
    <property type="entry name" value="BIOGENESIS OF LYSOSOME-RELATED ORGANELLES COMPLEX 1 SUBUNIT 3"/>
    <property type="match status" value="1"/>
</dbReference>
<feature type="compositionally biased region" description="Acidic residues" evidence="3">
    <location>
        <begin position="57"/>
        <end position="68"/>
    </location>
</feature>
<dbReference type="PANTHER" id="PTHR31974">
    <property type="entry name" value="BIOGENESIS OF LYSOSOME-RELATED ORGANELLES COMPLEX 1 SUBUNIT 3"/>
    <property type="match status" value="1"/>
</dbReference>
<organism evidence="4 5">
    <name type="scientific">Pocillopora damicornis</name>
    <name type="common">Cauliflower coral</name>
    <name type="synonym">Millepora damicornis</name>
    <dbReference type="NCBI Taxonomy" id="46731"/>
    <lineage>
        <taxon>Eukaryota</taxon>
        <taxon>Metazoa</taxon>
        <taxon>Cnidaria</taxon>
        <taxon>Anthozoa</taxon>
        <taxon>Hexacorallia</taxon>
        <taxon>Scleractinia</taxon>
        <taxon>Astrocoeniina</taxon>
        <taxon>Pocilloporidae</taxon>
        <taxon>Pocillopora</taxon>
    </lineage>
</organism>
<comment type="caution">
    <text evidence="4">The sequence shown here is derived from an EMBL/GenBank/DDBJ whole genome shotgun (WGS) entry which is preliminary data.</text>
</comment>
<feature type="compositionally biased region" description="Polar residues" evidence="3">
    <location>
        <begin position="36"/>
        <end position="52"/>
    </location>
</feature>
<evidence type="ECO:0000256" key="2">
    <source>
        <dbReference type="ARBA" id="ARBA00019581"/>
    </source>
</evidence>
<dbReference type="Pfam" id="PF15753">
    <property type="entry name" value="BLOC1S3"/>
    <property type="match status" value="1"/>
</dbReference>
<comment type="similarity">
    <text evidence="1">Belongs to the BLOC1S3 family.</text>
</comment>
<feature type="region of interest" description="Disordered" evidence="3">
    <location>
        <begin position="1"/>
        <end position="109"/>
    </location>
</feature>
<evidence type="ECO:0000256" key="3">
    <source>
        <dbReference type="SAM" id="MobiDB-lite"/>
    </source>
</evidence>
<sequence>MQTVNHTSKAGKSESTGNEAQKGQGVDVASGLEGEPNTTSFMRNTMVSSTMVSGEASETDDEDEENEENPGNMKEDEDLATEDKHLKEEGDADTDILESEQDTSAGKAKRQKIVYKFDSDLVEGLTKSYKSAGSKLESSTFHLSRAQTAALDVSHNTRMMLEDLTTISTLLESILGTGKLLPLKVTVNYK</sequence>
<gene>
    <name evidence="4" type="ORF">pdam_00002050</name>
</gene>